<comment type="subcellular location">
    <subcellularLocation>
        <location evidence="1">Cell outer membrane</location>
    </subcellularLocation>
</comment>
<keyword evidence="3" id="KW-0472">Membrane</keyword>
<keyword evidence="3" id="KW-0812">Transmembrane</keyword>
<dbReference type="EMBL" id="DSBT01000088">
    <property type="protein sequence ID" value="HDP77155.1"/>
    <property type="molecule type" value="Genomic_DNA"/>
</dbReference>
<name>A0A7C1CUI8_9BACT</name>
<sequence>MSLFRGIRSKRRMQKGLTMVEIMVTLLLTTIIMGILYVVLSSTFKISGQVQTQLAIDEEMMKLNSNMKNIISKNWTALVFGGDEATSTVVTLFSYFPILTSTTVATISYVENRVVFEYYSNETDTTESILAENVSSFVFSRSPESVSQTQYIYYNAEFTINGTSKTMNGAVRFY</sequence>
<dbReference type="GO" id="GO:0009279">
    <property type="term" value="C:cell outer membrane"/>
    <property type="evidence" value="ECO:0007669"/>
    <property type="project" value="UniProtKB-SubCell"/>
</dbReference>
<accession>A0A7C1CUI8</accession>
<dbReference type="InterPro" id="IPR012902">
    <property type="entry name" value="N_methyl_site"/>
</dbReference>
<keyword evidence="2" id="KW-0998">Cell outer membrane</keyword>
<feature type="transmembrane region" description="Helical" evidence="3">
    <location>
        <begin position="20"/>
        <end position="40"/>
    </location>
</feature>
<dbReference type="AlphaFoldDB" id="A0A7C1CUI8"/>
<dbReference type="NCBIfam" id="TIGR02532">
    <property type="entry name" value="IV_pilin_GFxxxE"/>
    <property type="match status" value="1"/>
</dbReference>
<evidence type="ECO:0000256" key="2">
    <source>
        <dbReference type="ARBA" id="ARBA00023237"/>
    </source>
</evidence>
<dbReference type="Pfam" id="PF07963">
    <property type="entry name" value="N_methyl"/>
    <property type="match status" value="1"/>
</dbReference>
<protein>
    <submittedName>
        <fullName evidence="4">Prepilin-type N-terminal cleavage/methylation domain-containing protein</fullName>
    </submittedName>
</protein>
<keyword evidence="3" id="KW-1133">Transmembrane helix</keyword>
<proteinExistence type="predicted"/>
<dbReference type="Proteomes" id="UP000886198">
    <property type="component" value="Unassembled WGS sequence"/>
</dbReference>
<evidence type="ECO:0000256" key="3">
    <source>
        <dbReference type="SAM" id="Phobius"/>
    </source>
</evidence>
<evidence type="ECO:0000313" key="4">
    <source>
        <dbReference type="EMBL" id="HDP77155.1"/>
    </source>
</evidence>
<organism evidence="4">
    <name type="scientific">Mesotoga infera</name>
    <dbReference type="NCBI Taxonomy" id="1236046"/>
    <lineage>
        <taxon>Bacteria</taxon>
        <taxon>Thermotogati</taxon>
        <taxon>Thermotogota</taxon>
        <taxon>Thermotogae</taxon>
        <taxon>Kosmotogales</taxon>
        <taxon>Kosmotogaceae</taxon>
        <taxon>Mesotoga</taxon>
    </lineage>
</organism>
<reference evidence="4" key="1">
    <citation type="journal article" date="2020" name="mSystems">
        <title>Genome- and Community-Level Interaction Insights into Carbon Utilization and Element Cycling Functions of Hydrothermarchaeota in Hydrothermal Sediment.</title>
        <authorList>
            <person name="Zhou Z."/>
            <person name="Liu Y."/>
            <person name="Xu W."/>
            <person name="Pan J."/>
            <person name="Luo Z.H."/>
            <person name="Li M."/>
        </authorList>
    </citation>
    <scope>NUCLEOTIDE SEQUENCE [LARGE SCALE GENOMIC DNA]</scope>
    <source>
        <strain evidence="4">SpSt-1179</strain>
    </source>
</reference>
<gene>
    <name evidence="4" type="ORF">ENN47_03020</name>
</gene>
<comment type="caution">
    <text evidence="4">The sequence shown here is derived from an EMBL/GenBank/DDBJ whole genome shotgun (WGS) entry which is preliminary data.</text>
</comment>
<evidence type="ECO:0000256" key="1">
    <source>
        <dbReference type="ARBA" id="ARBA00004442"/>
    </source>
</evidence>